<dbReference type="InterPro" id="IPR011042">
    <property type="entry name" value="6-blade_b-propeller_TolB-like"/>
</dbReference>
<dbReference type="EMBL" id="CAJNYD010000005">
    <property type="protein sequence ID" value="CAF3166002.1"/>
    <property type="molecule type" value="Genomic_DNA"/>
</dbReference>
<dbReference type="InterPro" id="IPR050952">
    <property type="entry name" value="TRIM-NHL_E3_ligases"/>
</dbReference>
<dbReference type="PROSITE" id="PS51125">
    <property type="entry name" value="NHL"/>
    <property type="match status" value="3"/>
</dbReference>
<feature type="repeat" description="NHL" evidence="2">
    <location>
        <begin position="271"/>
        <end position="310"/>
    </location>
</feature>
<proteinExistence type="predicted"/>
<feature type="region of interest" description="Disordered" evidence="3">
    <location>
        <begin position="1"/>
        <end position="24"/>
    </location>
</feature>
<dbReference type="Gene3D" id="2.40.10.500">
    <property type="match status" value="1"/>
</dbReference>
<protein>
    <submittedName>
        <fullName evidence="4">Uncharacterized protein</fullName>
    </submittedName>
</protein>
<evidence type="ECO:0000256" key="2">
    <source>
        <dbReference type="PROSITE-ProRule" id="PRU00504"/>
    </source>
</evidence>
<dbReference type="Proteomes" id="UP000663833">
    <property type="component" value="Unassembled WGS sequence"/>
</dbReference>
<dbReference type="CDD" id="cd05819">
    <property type="entry name" value="NHL"/>
    <property type="match status" value="1"/>
</dbReference>
<feature type="repeat" description="NHL" evidence="2">
    <location>
        <begin position="84"/>
        <end position="120"/>
    </location>
</feature>
<sequence>MDSDDDSSHRHRTQGTCAPPTFHHRNAMHRVSSGGIADHTYHSIGVANKFGFILVPLRSSSIEIHQNAKWNQTGVTVAGGNGEGNGINQLNCPWGLYVDDDQTVYIAEESNHRIMEWKSGATNGKIVAGGKRNLVNHLNHPDDVIVDEKRDCLIISDYRNKQVVRWPRQNGTRGETIISDISCVGLTMDDIGCLYVVDHDNNEVKRYPIGESQGTLVAGGNGRGSRLDQLSDPYYVFVDRDYSVYVSDNSNHRVMKWEEGATQGILVAGGHGCGSDLTQLDGPLGIVVDNLGTIYVTDRSNHRIMRWPKGSTQGTVIAGGNDLGSQSNQLTYPYGLSFDRQGNLYVADQGNHRIQKFEIE</sequence>
<dbReference type="SUPFAM" id="SSF101898">
    <property type="entry name" value="NHL repeat"/>
    <property type="match status" value="1"/>
</dbReference>
<evidence type="ECO:0000313" key="4">
    <source>
        <dbReference type="EMBL" id="CAF3166002.1"/>
    </source>
</evidence>
<dbReference type="Pfam" id="PF01436">
    <property type="entry name" value="NHL"/>
    <property type="match status" value="3"/>
</dbReference>
<evidence type="ECO:0000313" key="5">
    <source>
        <dbReference type="Proteomes" id="UP000663833"/>
    </source>
</evidence>
<feature type="repeat" description="NHL" evidence="2">
    <location>
        <begin position="329"/>
        <end position="360"/>
    </location>
</feature>
<evidence type="ECO:0000256" key="1">
    <source>
        <dbReference type="ARBA" id="ARBA00022737"/>
    </source>
</evidence>
<evidence type="ECO:0000256" key="3">
    <source>
        <dbReference type="SAM" id="MobiDB-lite"/>
    </source>
</evidence>
<accession>A0A817PIE7</accession>
<dbReference type="AlphaFoldDB" id="A0A817PIE7"/>
<comment type="caution">
    <text evidence="4">The sequence shown here is derived from an EMBL/GenBank/DDBJ whole genome shotgun (WGS) entry which is preliminary data.</text>
</comment>
<dbReference type="Gene3D" id="2.120.10.30">
    <property type="entry name" value="TolB, C-terminal domain"/>
    <property type="match status" value="1"/>
</dbReference>
<dbReference type="InterPro" id="IPR001258">
    <property type="entry name" value="NHL_repeat"/>
</dbReference>
<dbReference type="PANTHER" id="PTHR24104">
    <property type="entry name" value="E3 UBIQUITIN-PROTEIN LIGASE NHLRC1-RELATED"/>
    <property type="match status" value="1"/>
</dbReference>
<keyword evidence="1" id="KW-0677">Repeat</keyword>
<reference evidence="4" key="1">
    <citation type="submission" date="2021-02" db="EMBL/GenBank/DDBJ databases">
        <authorList>
            <person name="Nowell W R."/>
        </authorList>
    </citation>
    <scope>NUCLEOTIDE SEQUENCE</scope>
</reference>
<gene>
    <name evidence="4" type="ORF">LUA448_LOCUS146</name>
</gene>
<organism evidence="4 5">
    <name type="scientific">Rotaria socialis</name>
    <dbReference type="NCBI Taxonomy" id="392032"/>
    <lineage>
        <taxon>Eukaryota</taxon>
        <taxon>Metazoa</taxon>
        <taxon>Spiralia</taxon>
        <taxon>Gnathifera</taxon>
        <taxon>Rotifera</taxon>
        <taxon>Eurotatoria</taxon>
        <taxon>Bdelloidea</taxon>
        <taxon>Philodinida</taxon>
        <taxon>Philodinidae</taxon>
        <taxon>Rotaria</taxon>
    </lineage>
</organism>
<name>A0A817PIE7_9BILA</name>